<keyword evidence="1" id="KW-1015">Disulfide bond</keyword>
<dbReference type="InterPro" id="IPR000519">
    <property type="entry name" value="P_trefoil_dom"/>
</dbReference>
<evidence type="ECO:0000256" key="2">
    <source>
        <dbReference type="PROSITE-ProRule" id="PRU00779"/>
    </source>
</evidence>
<dbReference type="SMART" id="SM00018">
    <property type="entry name" value="PD"/>
    <property type="match status" value="1"/>
</dbReference>
<dbReference type="Proteomes" id="UP000887540">
    <property type="component" value="Unplaced"/>
</dbReference>
<sequence>MRMSILLILISMISVVKNAQSSVEPNSRIDCHPDPGLTKDECINRGCTYDEDVYVIFCDIYRGGSGLVKGGNPPLSVLASGRTISHLVEEIAQDERKKQGFWGYPKVGDLLEGVDFMDDFYRNCVLSRVDRFLGS</sequence>
<organism evidence="5 6">
    <name type="scientific">Acrobeloides nanus</name>
    <dbReference type="NCBI Taxonomy" id="290746"/>
    <lineage>
        <taxon>Eukaryota</taxon>
        <taxon>Metazoa</taxon>
        <taxon>Ecdysozoa</taxon>
        <taxon>Nematoda</taxon>
        <taxon>Chromadorea</taxon>
        <taxon>Rhabditida</taxon>
        <taxon>Tylenchina</taxon>
        <taxon>Cephalobomorpha</taxon>
        <taxon>Cephaloboidea</taxon>
        <taxon>Cephalobidae</taxon>
        <taxon>Acrobeloides</taxon>
    </lineage>
</organism>
<feature type="signal peptide" evidence="3">
    <location>
        <begin position="1"/>
        <end position="21"/>
    </location>
</feature>
<keyword evidence="5" id="KW-1185">Reference proteome</keyword>
<evidence type="ECO:0000313" key="5">
    <source>
        <dbReference type="Proteomes" id="UP000887540"/>
    </source>
</evidence>
<dbReference type="Pfam" id="PF00088">
    <property type="entry name" value="Trefoil"/>
    <property type="match status" value="1"/>
</dbReference>
<protein>
    <submittedName>
        <fullName evidence="6">P-type domain-containing protein</fullName>
    </submittedName>
</protein>
<keyword evidence="3" id="KW-0732">Signal</keyword>
<dbReference type="CDD" id="cd00111">
    <property type="entry name" value="Trefoil"/>
    <property type="match status" value="1"/>
</dbReference>
<proteinExistence type="predicted"/>
<evidence type="ECO:0000313" key="6">
    <source>
        <dbReference type="WBParaSite" id="ACRNAN_scaffold732.g14853.t1"/>
    </source>
</evidence>
<dbReference type="WBParaSite" id="ACRNAN_scaffold732.g14853.t1">
    <property type="protein sequence ID" value="ACRNAN_scaffold732.g14853.t1"/>
    <property type="gene ID" value="ACRNAN_scaffold732.g14853"/>
</dbReference>
<name>A0A914EDK6_9BILA</name>
<feature type="chain" id="PRO_5037218027" evidence="3">
    <location>
        <begin position="22"/>
        <end position="135"/>
    </location>
</feature>
<reference evidence="6" key="1">
    <citation type="submission" date="2022-11" db="UniProtKB">
        <authorList>
            <consortium name="WormBaseParasite"/>
        </authorList>
    </citation>
    <scope>IDENTIFICATION</scope>
</reference>
<evidence type="ECO:0000259" key="4">
    <source>
        <dbReference type="PROSITE" id="PS51448"/>
    </source>
</evidence>
<dbReference type="PROSITE" id="PS51448">
    <property type="entry name" value="P_TREFOIL_2"/>
    <property type="match status" value="1"/>
</dbReference>
<dbReference type="SUPFAM" id="SSF57492">
    <property type="entry name" value="Trefoil"/>
    <property type="match status" value="1"/>
</dbReference>
<feature type="domain" description="P-type" evidence="4">
    <location>
        <begin position="19"/>
        <end position="59"/>
    </location>
</feature>
<dbReference type="InterPro" id="IPR044913">
    <property type="entry name" value="P_trefoil_dom_sf"/>
</dbReference>
<evidence type="ECO:0000256" key="3">
    <source>
        <dbReference type="SAM" id="SignalP"/>
    </source>
</evidence>
<comment type="caution">
    <text evidence="2">Lacks conserved residue(s) required for the propagation of feature annotation.</text>
</comment>
<accession>A0A914EDK6</accession>
<evidence type="ECO:0000256" key="1">
    <source>
        <dbReference type="ARBA" id="ARBA00023157"/>
    </source>
</evidence>
<dbReference type="AlphaFoldDB" id="A0A914EDK6"/>
<dbReference type="Gene3D" id="4.10.110.10">
    <property type="entry name" value="Spasmolytic Protein, domain 1"/>
    <property type="match status" value="1"/>
</dbReference>